<proteinExistence type="predicted"/>
<dbReference type="AlphaFoldDB" id="A0A9R1W0Z8"/>
<name>A0A9R1W0Z8_LACSA</name>
<dbReference type="InterPro" id="IPR013105">
    <property type="entry name" value="TPR_2"/>
</dbReference>
<feature type="transmembrane region" description="Helical" evidence="5">
    <location>
        <begin position="6"/>
        <end position="26"/>
    </location>
</feature>
<dbReference type="PROSITE" id="PS50293">
    <property type="entry name" value="TPR_REGION"/>
    <property type="match status" value="1"/>
</dbReference>
<organism evidence="6 7">
    <name type="scientific">Lactuca sativa</name>
    <name type="common">Garden lettuce</name>
    <dbReference type="NCBI Taxonomy" id="4236"/>
    <lineage>
        <taxon>Eukaryota</taxon>
        <taxon>Viridiplantae</taxon>
        <taxon>Streptophyta</taxon>
        <taxon>Embryophyta</taxon>
        <taxon>Tracheophyta</taxon>
        <taxon>Spermatophyta</taxon>
        <taxon>Magnoliopsida</taxon>
        <taxon>eudicotyledons</taxon>
        <taxon>Gunneridae</taxon>
        <taxon>Pentapetalae</taxon>
        <taxon>asterids</taxon>
        <taxon>campanulids</taxon>
        <taxon>Asterales</taxon>
        <taxon>Asteraceae</taxon>
        <taxon>Cichorioideae</taxon>
        <taxon>Cichorieae</taxon>
        <taxon>Lactucinae</taxon>
        <taxon>Lactuca</taxon>
    </lineage>
</organism>
<dbReference type="PANTHER" id="PTHR46512:SF8">
    <property type="entry name" value="PEPTIDYLPROLYL ISOMERASE"/>
    <property type="match status" value="1"/>
</dbReference>
<dbReference type="PROSITE" id="PS50005">
    <property type="entry name" value="TPR"/>
    <property type="match status" value="1"/>
</dbReference>
<dbReference type="SMART" id="SM00028">
    <property type="entry name" value="TPR"/>
    <property type="match status" value="2"/>
</dbReference>
<dbReference type="SUPFAM" id="SSF54534">
    <property type="entry name" value="FKBP-like"/>
    <property type="match status" value="1"/>
</dbReference>
<feature type="repeat" description="TPR" evidence="4">
    <location>
        <begin position="301"/>
        <end position="334"/>
    </location>
</feature>
<keyword evidence="5" id="KW-0472">Membrane</keyword>
<dbReference type="PANTHER" id="PTHR46512">
    <property type="entry name" value="PEPTIDYLPROLYL ISOMERASE"/>
    <property type="match status" value="1"/>
</dbReference>
<dbReference type="InterPro" id="IPR050754">
    <property type="entry name" value="FKBP4/5/8-like"/>
</dbReference>
<reference evidence="6 7" key="1">
    <citation type="journal article" date="2017" name="Nat. Commun.">
        <title>Genome assembly with in vitro proximity ligation data and whole-genome triplication in lettuce.</title>
        <authorList>
            <person name="Reyes-Chin-Wo S."/>
            <person name="Wang Z."/>
            <person name="Yang X."/>
            <person name="Kozik A."/>
            <person name="Arikit S."/>
            <person name="Song C."/>
            <person name="Xia L."/>
            <person name="Froenicke L."/>
            <person name="Lavelle D.O."/>
            <person name="Truco M.J."/>
            <person name="Xia R."/>
            <person name="Zhu S."/>
            <person name="Xu C."/>
            <person name="Xu H."/>
            <person name="Xu X."/>
            <person name="Cox K."/>
            <person name="Korf I."/>
            <person name="Meyers B.C."/>
            <person name="Michelmore R.W."/>
        </authorList>
    </citation>
    <scope>NUCLEOTIDE SEQUENCE [LARGE SCALE GENOMIC DNA]</scope>
    <source>
        <strain evidence="7">cv. Salinas</strain>
        <tissue evidence="6">Seedlings</tissue>
    </source>
</reference>
<evidence type="ECO:0000256" key="3">
    <source>
        <dbReference type="ARBA" id="ARBA00022803"/>
    </source>
</evidence>
<dbReference type="InterPro" id="IPR019734">
    <property type="entry name" value="TPR_rpt"/>
</dbReference>
<keyword evidence="5" id="KW-1133">Transmembrane helix</keyword>
<evidence type="ECO:0000313" key="7">
    <source>
        <dbReference type="Proteomes" id="UP000235145"/>
    </source>
</evidence>
<dbReference type="EMBL" id="NBSK02000003">
    <property type="protein sequence ID" value="KAJ0216361.1"/>
    <property type="molecule type" value="Genomic_DNA"/>
</dbReference>
<keyword evidence="5" id="KW-0812">Transmembrane</keyword>
<accession>A0A9R1W0Z8</accession>
<feature type="transmembrane region" description="Helical" evidence="5">
    <location>
        <begin position="47"/>
        <end position="72"/>
    </location>
</feature>
<dbReference type="Proteomes" id="UP000235145">
    <property type="component" value="Unassembled WGS sequence"/>
</dbReference>
<keyword evidence="3 4" id="KW-0802">TPR repeat</keyword>
<dbReference type="GO" id="GO:0003755">
    <property type="term" value="F:peptidyl-prolyl cis-trans isomerase activity"/>
    <property type="evidence" value="ECO:0007669"/>
    <property type="project" value="InterPro"/>
</dbReference>
<gene>
    <name evidence="6" type="ORF">LSAT_V11C300153030</name>
</gene>
<dbReference type="InterPro" id="IPR046357">
    <property type="entry name" value="PPIase_dom_sf"/>
</dbReference>
<evidence type="ECO:0000313" key="6">
    <source>
        <dbReference type="EMBL" id="KAJ0216361.1"/>
    </source>
</evidence>
<sequence length="362" mass="41777">MFPLLLSTLSVVAVGIGGVMAWVASGGDWRRFGLQVFRLRMLMQSSLFMYICVNFTLVSFPDLLIDLLYIPWSLPSGIFICSYFQHIGDGHLIKRRIRDGKGEFPMDCPLQDSRLHVHYKRMLLDEKKTVFYDTKVDNDGEPLEFSSGEGLVPEGFEIVMLMFVCCVSKPENVPEGAYVEWVIELLGFEMQKDWTDMNFRAIMNDVENTKRIGNKLFKESKFALSKSKYDKAHNIIIKEFEISVLREFNHVNPQDDEEGKEFENTRNLLNLNVVACYLKMGDCRKSIETCNKVLDANHVHVKALYRRGMAYMETGDFEEARRYFKRMMSIDKSSEVNAKAALLKLKQTEQVICFSILNVNKL</sequence>
<dbReference type="SUPFAM" id="SSF48452">
    <property type="entry name" value="TPR-like"/>
    <property type="match status" value="1"/>
</dbReference>
<keyword evidence="2" id="KW-0677">Repeat</keyword>
<dbReference type="Gene3D" id="3.10.50.40">
    <property type="match status" value="1"/>
</dbReference>
<evidence type="ECO:0000256" key="1">
    <source>
        <dbReference type="ARBA" id="ARBA00022553"/>
    </source>
</evidence>
<evidence type="ECO:0000256" key="4">
    <source>
        <dbReference type="PROSITE-ProRule" id="PRU00339"/>
    </source>
</evidence>
<evidence type="ECO:0008006" key="8">
    <source>
        <dbReference type="Google" id="ProtNLM"/>
    </source>
</evidence>
<dbReference type="Gene3D" id="1.25.40.10">
    <property type="entry name" value="Tetratricopeptide repeat domain"/>
    <property type="match status" value="1"/>
</dbReference>
<keyword evidence="7" id="KW-1185">Reference proteome</keyword>
<keyword evidence="1" id="KW-0597">Phosphoprotein</keyword>
<protein>
    <recommendedName>
        <fullName evidence="8">Peptidylprolyl isomerase</fullName>
    </recommendedName>
</protein>
<dbReference type="Pfam" id="PF07719">
    <property type="entry name" value="TPR_2"/>
    <property type="match status" value="1"/>
</dbReference>
<dbReference type="InterPro" id="IPR011990">
    <property type="entry name" value="TPR-like_helical_dom_sf"/>
</dbReference>
<evidence type="ECO:0000256" key="2">
    <source>
        <dbReference type="ARBA" id="ARBA00022737"/>
    </source>
</evidence>
<evidence type="ECO:0000256" key="5">
    <source>
        <dbReference type="SAM" id="Phobius"/>
    </source>
</evidence>
<comment type="caution">
    <text evidence="6">The sequence shown here is derived from an EMBL/GenBank/DDBJ whole genome shotgun (WGS) entry which is preliminary data.</text>
</comment>